<dbReference type="Gene3D" id="3.30.70.1210">
    <property type="entry name" value="Crispr-associated protein, domain 2"/>
    <property type="match status" value="1"/>
</dbReference>
<accession>A0A1A8XUA3</accession>
<dbReference type="CDD" id="cd09727">
    <property type="entry name" value="Cas6_I-E"/>
    <property type="match status" value="1"/>
</dbReference>
<gene>
    <name evidence="1" type="ORF">ACCAA_600005</name>
</gene>
<dbReference type="Proteomes" id="UP000199169">
    <property type="component" value="Unassembled WGS sequence"/>
</dbReference>
<dbReference type="Gene3D" id="3.30.70.1200">
    <property type="entry name" value="Crispr-associated protein, domain 1"/>
    <property type="match status" value="1"/>
</dbReference>
<dbReference type="SUPFAM" id="SSF117987">
    <property type="entry name" value="CRISPR-associated protein"/>
    <property type="match status" value="2"/>
</dbReference>
<protein>
    <submittedName>
        <fullName evidence="1">Putative CRISPR-associated protein, Cse3 family</fullName>
    </submittedName>
</protein>
<dbReference type="InterPro" id="IPR010179">
    <property type="entry name" value="CRISPR-assoc_prot_Cse3"/>
</dbReference>
<organism evidence="1 2">
    <name type="scientific">Candidatus Accumulibacter aalborgensis</name>
    <dbReference type="NCBI Taxonomy" id="1860102"/>
    <lineage>
        <taxon>Bacteria</taxon>
        <taxon>Pseudomonadati</taxon>
        <taxon>Pseudomonadota</taxon>
        <taxon>Betaproteobacteria</taxon>
        <taxon>Candidatus Accumulibacter</taxon>
    </lineage>
</organism>
<name>A0A1A8XUA3_9PROT</name>
<sequence length="239" mass="27224">MYFSLITPVPGREREAAHAWARSAGPYVEHQWLWRFFPAEAGSPRDFLFRRRDADGLPRFYVVSQRPPVPAADAWLIHPRDYAPVLEIGDRLQFELRANPVVTHSRTGKRTRHDVVIEAKKTLLVERGLNKWEDWKPDRIQPDGSPDPRPELYELVQEHAGAWLSDRAPLRGFAVDQKCLAVEAYQQHGSKKEGQLRISTVDFSGELTVTDPNLFGKTLREGIGHAKAFGCGLLLVRRV</sequence>
<dbReference type="RefSeq" id="WP_186408381.1">
    <property type="nucleotide sequence ID" value="NZ_FLQX01000139.1"/>
</dbReference>
<reference evidence="1 2" key="1">
    <citation type="submission" date="2016-06" db="EMBL/GenBank/DDBJ databases">
        <authorList>
            <person name="Kjaerup R.B."/>
            <person name="Dalgaard T.S."/>
            <person name="Juul-Madsen H.R."/>
        </authorList>
    </citation>
    <scope>NUCLEOTIDE SEQUENCE [LARGE SCALE GENOMIC DNA]</scope>
    <source>
        <strain evidence="1">3</strain>
    </source>
</reference>
<keyword evidence="2" id="KW-1185">Reference proteome</keyword>
<dbReference type="SMART" id="SM01101">
    <property type="entry name" value="CRISPR_assoc"/>
    <property type="match status" value="1"/>
</dbReference>
<proteinExistence type="predicted"/>
<dbReference type="AlphaFoldDB" id="A0A1A8XUA3"/>
<dbReference type="STRING" id="1860102.ACCAA_600005"/>
<dbReference type="EMBL" id="FLQX01000139">
    <property type="protein sequence ID" value="SBT08644.1"/>
    <property type="molecule type" value="Genomic_DNA"/>
</dbReference>
<dbReference type="NCBIfam" id="TIGR01907">
    <property type="entry name" value="casE_Cse3"/>
    <property type="match status" value="1"/>
</dbReference>
<dbReference type="Pfam" id="PF08798">
    <property type="entry name" value="CRISPR_assoc"/>
    <property type="match status" value="1"/>
</dbReference>
<evidence type="ECO:0000313" key="1">
    <source>
        <dbReference type="EMBL" id="SBT08644.1"/>
    </source>
</evidence>
<evidence type="ECO:0000313" key="2">
    <source>
        <dbReference type="Proteomes" id="UP000199169"/>
    </source>
</evidence>